<dbReference type="InterPro" id="IPR000422">
    <property type="entry name" value="DHBP_synthase_RibB"/>
</dbReference>
<comment type="function">
    <text evidence="1 5">Catalyzes the conversion of D-ribulose 5-phosphate to formate and 3,4-dihydroxy-2-butanone 4-phosphate.</text>
</comment>
<dbReference type="EMBL" id="VYSA01000008">
    <property type="protein sequence ID" value="KAA9104550.1"/>
    <property type="molecule type" value="Genomic_DNA"/>
</dbReference>
<dbReference type="GO" id="GO:0009231">
    <property type="term" value="P:riboflavin biosynthetic process"/>
    <property type="evidence" value="ECO:0007669"/>
    <property type="project" value="UniProtKB-UniPathway"/>
</dbReference>
<evidence type="ECO:0000313" key="7">
    <source>
        <dbReference type="Proteomes" id="UP000325827"/>
    </source>
</evidence>
<name>A0A5J5IW43_9MICO</name>
<evidence type="ECO:0000256" key="3">
    <source>
        <dbReference type="ARBA" id="ARBA00022619"/>
    </source>
</evidence>
<dbReference type="PANTHER" id="PTHR21327:SF18">
    <property type="entry name" value="3,4-DIHYDROXY-2-BUTANONE 4-PHOSPHATE SYNTHASE"/>
    <property type="match status" value="1"/>
</dbReference>
<comment type="similarity">
    <text evidence="5">Belongs to the DHBP synthase family.</text>
</comment>
<comment type="catalytic activity">
    <reaction evidence="5">
        <text>D-ribulose 5-phosphate = (2S)-2-hydroxy-3-oxobutyl phosphate + formate + H(+)</text>
        <dbReference type="Rhea" id="RHEA:18457"/>
        <dbReference type="ChEBI" id="CHEBI:15378"/>
        <dbReference type="ChEBI" id="CHEBI:15740"/>
        <dbReference type="ChEBI" id="CHEBI:58121"/>
        <dbReference type="ChEBI" id="CHEBI:58830"/>
        <dbReference type="EC" id="4.1.99.12"/>
    </reaction>
</comment>
<comment type="subunit">
    <text evidence="5">Homodimer.</text>
</comment>
<dbReference type="NCBIfam" id="TIGR00506">
    <property type="entry name" value="ribB"/>
    <property type="match status" value="1"/>
</dbReference>
<keyword evidence="5 6" id="KW-0456">Lyase</keyword>
<protein>
    <recommendedName>
        <fullName evidence="5">3,4-dihydroxy-2-butanone 4-phosphate synthase</fullName>
        <shortName evidence="5">DHBP synthase</shortName>
        <ecNumber evidence="5">4.1.99.12</ecNumber>
    </recommendedName>
</protein>
<proteinExistence type="inferred from homology"/>
<dbReference type="OrthoDB" id="9793111at2"/>
<keyword evidence="4 5" id="KW-0479">Metal-binding</keyword>
<keyword evidence="5" id="KW-0464">Manganese</keyword>
<dbReference type="SUPFAM" id="SSF55821">
    <property type="entry name" value="YrdC/RibB"/>
    <property type="match status" value="1"/>
</dbReference>
<comment type="cofactor">
    <cofactor evidence="5">
        <name>Mg(2+)</name>
        <dbReference type="ChEBI" id="CHEBI:18420"/>
    </cofactor>
    <cofactor evidence="5">
        <name>Mn(2+)</name>
        <dbReference type="ChEBI" id="CHEBI:29035"/>
    </cofactor>
    <text evidence="5">Binds 2 divalent metal cations per subunit. Magnesium or manganese.</text>
</comment>
<evidence type="ECO:0000256" key="4">
    <source>
        <dbReference type="ARBA" id="ARBA00022723"/>
    </source>
</evidence>
<dbReference type="Gene3D" id="3.90.870.10">
    <property type="entry name" value="DHBP synthase"/>
    <property type="match status" value="1"/>
</dbReference>
<dbReference type="Pfam" id="PF00926">
    <property type="entry name" value="DHBP_synthase"/>
    <property type="match status" value="1"/>
</dbReference>
<dbReference type="GO" id="GO:0008686">
    <property type="term" value="F:3,4-dihydroxy-2-butanone-4-phosphate synthase activity"/>
    <property type="evidence" value="ECO:0007669"/>
    <property type="project" value="UniProtKB-EC"/>
</dbReference>
<accession>A0A5J5IW43</accession>
<dbReference type="AlphaFoldDB" id="A0A5J5IW43"/>
<keyword evidence="5" id="KW-0460">Magnesium</keyword>
<evidence type="ECO:0000313" key="6">
    <source>
        <dbReference type="EMBL" id="KAA9104550.1"/>
    </source>
</evidence>
<dbReference type="UniPathway" id="UPA00275">
    <property type="reaction ID" value="UER00399"/>
</dbReference>
<comment type="caution">
    <text evidence="6">The sequence shown here is derived from an EMBL/GenBank/DDBJ whole genome shotgun (WGS) entry which is preliminary data.</text>
</comment>
<dbReference type="Proteomes" id="UP000325827">
    <property type="component" value="Unassembled WGS sequence"/>
</dbReference>
<gene>
    <name evidence="6" type="primary">ribB</name>
    <name evidence="6" type="ORF">F6B43_19340</name>
</gene>
<evidence type="ECO:0000256" key="1">
    <source>
        <dbReference type="ARBA" id="ARBA00002284"/>
    </source>
</evidence>
<organism evidence="6 7">
    <name type="scientific">Microbacterium rhizomatis</name>
    <dbReference type="NCBI Taxonomy" id="1631477"/>
    <lineage>
        <taxon>Bacteria</taxon>
        <taxon>Bacillati</taxon>
        <taxon>Actinomycetota</taxon>
        <taxon>Actinomycetes</taxon>
        <taxon>Micrococcales</taxon>
        <taxon>Microbacteriaceae</taxon>
        <taxon>Microbacterium</taxon>
    </lineage>
</organism>
<keyword evidence="3 5" id="KW-0686">Riboflavin biosynthesis</keyword>
<dbReference type="InterPro" id="IPR017945">
    <property type="entry name" value="DHBP_synth_RibB-like_a/b_dom"/>
</dbReference>
<comment type="pathway">
    <text evidence="2 5">Cofactor biosynthesis; riboflavin biosynthesis; 2-hydroxy-3-oxobutyl phosphate from D-ribulose 5-phosphate: step 1/1.</text>
</comment>
<sequence>MFSSVDRVLETLRAGRPVIVSDAAHRENEGDAIMSATLATQQWIAWMVRHTSGYLCAPMPAPLADKFALPLMVAENEDPRRTAYAVSVDAATGITTGISAHDRARTLNLLGDPNATAASFIRPGHILPVRAVDGGVRQRPGHTEAAVELMRAAGLPPVGVIGEMISPDGSTMRMNDLLATGVREGVPVTTIEHLIAWLDERDNRTRSRPERPAVALHRTPQLATRTVQLLDRPTERMDST</sequence>
<dbReference type="GO" id="GO:0046872">
    <property type="term" value="F:metal ion binding"/>
    <property type="evidence" value="ECO:0007669"/>
    <property type="project" value="UniProtKB-KW"/>
</dbReference>
<dbReference type="GO" id="GO:0005829">
    <property type="term" value="C:cytosol"/>
    <property type="evidence" value="ECO:0007669"/>
    <property type="project" value="TreeGrafter"/>
</dbReference>
<reference evidence="7" key="1">
    <citation type="submission" date="2019-09" db="EMBL/GenBank/DDBJ databases">
        <title>Mumia zhuanghuii sp. nov. isolated from the intestinal contents of plateau pika (Ochotona curzoniae) in the Qinghai-Tibet plateau of China.</title>
        <authorList>
            <person name="Tian Z."/>
        </authorList>
    </citation>
    <scope>NUCLEOTIDE SEQUENCE [LARGE SCALE GENOMIC DNA]</scope>
    <source>
        <strain evidence="7">JCM 30598</strain>
    </source>
</reference>
<keyword evidence="7" id="KW-1185">Reference proteome</keyword>
<evidence type="ECO:0000256" key="2">
    <source>
        <dbReference type="ARBA" id="ARBA00004904"/>
    </source>
</evidence>
<evidence type="ECO:0000256" key="5">
    <source>
        <dbReference type="RuleBase" id="RU003843"/>
    </source>
</evidence>
<dbReference type="EC" id="4.1.99.12" evidence="5"/>
<dbReference type="PANTHER" id="PTHR21327">
    <property type="entry name" value="GTP CYCLOHYDROLASE II-RELATED"/>
    <property type="match status" value="1"/>
</dbReference>